<dbReference type="Gene3D" id="1.10.10.10">
    <property type="entry name" value="Winged helix-like DNA-binding domain superfamily/Winged helix DNA-binding domain"/>
    <property type="match status" value="1"/>
</dbReference>
<name>A0A923NIQ9_9FIRM</name>
<evidence type="ECO:0000256" key="2">
    <source>
        <dbReference type="ARBA" id="ARBA00022898"/>
    </source>
</evidence>
<dbReference type="SMART" id="SM00345">
    <property type="entry name" value="HTH_GNTR"/>
    <property type="match status" value="1"/>
</dbReference>
<dbReference type="GO" id="GO:0030170">
    <property type="term" value="F:pyridoxal phosphate binding"/>
    <property type="evidence" value="ECO:0007669"/>
    <property type="project" value="InterPro"/>
</dbReference>
<evidence type="ECO:0000313" key="8">
    <source>
        <dbReference type="Proteomes" id="UP000602647"/>
    </source>
</evidence>
<feature type="domain" description="HTH gntR-type" evidence="6">
    <location>
        <begin position="10"/>
        <end position="78"/>
    </location>
</feature>
<evidence type="ECO:0000256" key="1">
    <source>
        <dbReference type="ARBA" id="ARBA00005384"/>
    </source>
</evidence>
<comment type="caution">
    <text evidence="7">The sequence shown here is derived from an EMBL/GenBank/DDBJ whole genome shotgun (WGS) entry which is preliminary data.</text>
</comment>
<evidence type="ECO:0000256" key="5">
    <source>
        <dbReference type="ARBA" id="ARBA00023163"/>
    </source>
</evidence>
<dbReference type="InterPro" id="IPR000524">
    <property type="entry name" value="Tscrpt_reg_HTH_GntR"/>
</dbReference>
<reference evidence="7" key="1">
    <citation type="submission" date="2020-08" db="EMBL/GenBank/DDBJ databases">
        <title>Genome public.</title>
        <authorList>
            <person name="Liu C."/>
            <person name="Sun Q."/>
        </authorList>
    </citation>
    <scope>NUCLEOTIDE SEQUENCE</scope>
    <source>
        <strain evidence="7">BX12</strain>
    </source>
</reference>
<protein>
    <submittedName>
        <fullName evidence="7">PLP-dependent aminotransferase family protein</fullName>
    </submittedName>
</protein>
<dbReference type="CDD" id="cd07377">
    <property type="entry name" value="WHTH_GntR"/>
    <property type="match status" value="1"/>
</dbReference>
<dbReference type="PANTHER" id="PTHR46577:SF1">
    <property type="entry name" value="HTH-TYPE TRANSCRIPTIONAL REGULATORY PROTEIN GABR"/>
    <property type="match status" value="1"/>
</dbReference>
<dbReference type="GO" id="GO:0003700">
    <property type="term" value="F:DNA-binding transcription factor activity"/>
    <property type="evidence" value="ECO:0007669"/>
    <property type="project" value="InterPro"/>
</dbReference>
<dbReference type="GO" id="GO:0008483">
    <property type="term" value="F:transaminase activity"/>
    <property type="evidence" value="ECO:0007669"/>
    <property type="project" value="UniProtKB-KW"/>
</dbReference>
<sequence>MILLERNGVKPLYIQIYEHIRDEIISGQLREGHRLSATRAQAEKLGVSRNTVEQAYLQLCSEGYLENRRGSGYYVRYVDALLTDRDSAERKMQSFHRQSSSGAQKVLYDMKYGNCHMESFPLAKWRKAVEKALLSEEGRGTFSYGENYGDPALRSYLADYLERDRGVKCSPEQIIIGSGTQFLAGILLQLLRPGRCAIEEPGYDGIRYVLQNHGITIIPVEAGGCEGIRLDQLSGKRVQAVYVTPSHQFPMGGVMPIQNRIELIRMAEEEDFFIMEDDYDSVFRYTAKAIPAMQGLDQYGRVIYLGSLSKILSPSIRLAYMVLPPVLKNRFDMSFSEYHNTVSGTLQKALRIFMEEGEWERHIRKTRLNSRKKHDILESALESGLGDGFRVTGKDAGVHMIIESSELTAEEMIVRCRRKGINVYSLEKYFALGTGRNRIIAGFGGIALADMEDASRRLVEALKIGTKK</sequence>
<dbReference type="PROSITE" id="PS50949">
    <property type="entry name" value="HTH_GNTR"/>
    <property type="match status" value="1"/>
</dbReference>
<evidence type="ECO:0000259" key="6">
    <source>
        <dbReference type="PROSITE" id="PS50949"/>
    </source>
</evidence>
<dbReference type="InterPro" id="IPR015424">
    <property type="entry name" value="PyrdxlP-dep_Trfase"/>
</dbReference>
<dbReference type="Proteomes" id="UP000602647">
    <property type="component" value="Unassembled WGS sequence"/>
</dbReference>
<dbReference type="RefSeq" id="WP_187302907.1">
    <property type="nucleotide sequence ID" value="NZ_JACRYT010000007.1"/>
</dbReference>
<dbReference type="Pfam" id="PF00155">
    <property type="entry name" value="Aminotran_1_2"/>
    <property type="match status" value="1"/>
</dbReference>
<organism evidence="7 8">
    <name type="scientific">Zhenpiania hominis</name>
    <dbReference type="NCBI Taxonomy" id="2763644"/>
    <lineage>
        <taxon>Bacteria</taxon>
        <taxon>Bacillati</taxon>
        <taxon>Bacillota</taxon>
        <taxon>Clostridia</taxon>
        <taxon>Peptostreptococcales</taxon>
        <taxon>Anaerovoracaceae</taxon>
        <taxon>Zhenpiania</taxon>
    </lineage>
</organism>
<comment type="similarity">
    <text evidence="1">In the C-terminal section; belongs to the class-I pyridoxal-phosphate-dependent aminotransferase family.</text>
</comment>
<evidence type="ECO:0000256" key="3">
    <source>
        <dbReference type="ARBA" id="ARBA00023015"/>
    </source>
</evidence>
<evidence type="ECO:0000256" key="4">
    <source>
        <dbReference type="ARBA" id="ARBA00023125"/>
    </source>
</evidence>
<keyword evidence="7" id="KW-0808">Transferase</keyword>
<keyword evidence="3" id="KW-0805">Transcription regulation</keyword>
<dbReference type="CDD" id="cd00609">
    <property type="entry name" value="AAT_like"/>
    <property type="match status" value="1"/>
</dbReference>
<dbReference type="Gene3D" id="3.40.640.10">
    <property type="entry name" value="Type I PLP-dependent aspartate aminotransferase-like (Major domain)"/>
    <property type="match status" value="1"/>
</dbReference>
<dbReference type="InterPro" id="IPR004839">
    <property type="entry name" value="Aminotransferase_I/II_large"/>
</dbReference>
<dbReference type="PANTHER" id="PTHR46577">
    <property type="entry name" value="HTH-TYPE TRANSCRIPTIONAL REGULATORY PROTEIN GABR"/>
    <property type="match status" value="1"/>
</dbReference>
<dbReference type="AlphaFoldDB" id="A0A923NIQ9"/>
<dbReference type="SUPFAM" id="SSF53383">
    <property type="entry name" value="PLP-dependent transferases"/>
    <property type="match status" value="1"/>
</dbReference>
<accession>A0A923NIQ9</accession>
<keyword evidence="8" id="KW-1185">Reference proteome</keyword>
<dbReference type="InterPro" id="IPR051446">
    <property type="entry name" value="HTH_trans_reg/aminotransferase"/>
</dbReference>
<dbReference type="InterPro" id="IPR036390">
    <property type="entry name" value="WH_DNA-bd_sf"/>
</dbReference>
<keyword evidence="2" id="KW-0663">Pyridoxal phosphate</keyword>
<dbReference type="SUPFAM" id="SSF46785">
    <property type="entry name" value="Winged helix' DNA-binding domain"/>
    <property type="match status" value="1"/>
</dbReference>
<keyword evidence="5" id="KW-0804">Transcription</keyword>
<dbReference type="EMBL" id="JACRYT010000007">
    <property type="protein sequence ID" value="MBC6679801.1"/>
    <property type="molecule type" value="Genomic_DNA"/>
</dbReference>
<dbReference type="GO" id="GO:0003677">
    <property type="term" value="F:DNA binding"/>
    <property type="evidence" value="ECO:0007669"/>
    <property type="project" value="UniProtKB-KW"/>
</dbReference>
<dbReference type="InterPro" id="IPR036388">
    <property type="entry name" value="WH-like_DNA-bd_sf"/>
</dbReference>
<gene>
    <name evidence="7" type="ORF">H9L42_08165</name>
</gene>
<dbReference type="Pfam" id="PF00392">
    <property type="entry name" value="GntR"/>
    <property type="match status" value="1"/>
</dbReference>
<keyword evidence="7" id="KW-0032">Aminotransferase</keyword>
<evidence type="ECO:0000313" key="7">
    <source>
        <dbReference type="EMBL" id="MBC6679801.1"/>
    </source>
</evidence>
<proteinExistence type="inferred from homology"/>
<dbReference type="InterPro" id="IPR015421">
    <property type="entry name" value="PyrdxlP-dep_Trfase_major"/>
</dbReference>
<keyword evidence="4" id="KW-0238">DNA-binding</keyword>